<dbReference type="RefSeq" id="WP_262309934.1">
    <property type="nucleotide sequence ID" value="NZ_CP106679.1"/>
</dbReference>
<feature type="transmembrane region" description="Helical" evidence="1">
    <location>
        <begin position="277"/>
        <end position="299"/>
    </location>
</feature>
<feature type="transmembrane region" description="Helical" evidence="1">
    <location>
        <begin position="52"/>
        <end position="73"/>
    </location>
</feature>
<dbReference type="EMBL" id="CP106679">
    <property type="protein sequence ID" value="UXP32499.1"/>
    <property type="molecule type" value="Genomic_DNA"/>
</dbReference>
<feature type="transmembrane region" description="Helical" evidence="1">
    <location>
        <begin position="211"/>
        <end position="232"/>
    </location>
</feature>
<evidence type="ECO:0008006" key="4">
    <source>
        <dbReference type="Google" id="ProtNLM"/>
    </source>
</evidence>
<dbReference type="Proteomes" id="UP001065174">
    <property type="component" value="Chromosome"/>
</dbReference>
<feature type="transmembrane region" description="Helical" evidence="1">
    <location>
        <begin position="136"/>
        <end position="151"/>
    </location>
</feature>
<sequence>MVAYDLEEVRKKLSLSKIKTWYKQGWINEEQWSVIREQYQTKLYSPSVIMRILLFVVTLIGISTVLTPFAFAFEIDSEIGIRVMMVLVGIASLLFTELKMIKDSHHYKSGVTEAGYYVGGSFLFLGVLGFDMESEWVYIAVAFLFLVGASIRYMDLLALGAAVLCFVYLLFYVFTSVIAFLPFLVMIVFAGLFFLSQRLQKVVDGLIWEDHFIIFDTMALMLIYLGGNYFVVREMSVGMLGVEVSEGGDIPFAFLFYAFTFLIPVGYLVWGIVKKEILFIRVSLLTLTLSVITIKYYYGLDYPEVTVTIAGAVMILAAIGVMNYLKIDRKGFTREPLVQSKWENSDMTAFIASQTLGGHQIQDDGFSGQGGTFGGGGASGEF</sequence>
<name>A0ABY6CPQ1_9BACT</name>
<reference evidence="2" key="1">
    <citation type="submission" date="2022-09" db="EMBL/GenBank/DDBJ databases">
        <title>Comparative genomics and taxonomic characterization of three novel marine species of genus Reichenbachiella exhibiting antioxidant and polysaccharide degradation activities.</title>
        <authorList>
            <person name="Muhammad N."/>
            <person name="Lee Y.-J."/>
            <person name="Ko J."/>
            <person name="Kim S.-G."/>
        </authorList>
    </citation>
    <scope>NUCLEOTIDE SEQUENCE</scope>
    <source>
        <strain evidence="2">BKB1-1</strain>
    </source>
</reference>
<feature type="transmembrane region" description="Helical" evidence="1">
    <location>
        <begin position="305"/>
        <end position="325"/>
    </location>
</feature>
<protein>
    <recommendedName>
        <fullName evidence="4">DUF2157 domain-containing protein</fullName>
    </recommendedName>
</protein>
<feature type="transmembrane region" description="Helical" evidence="1">
    <location>
        <begin position="110"/>
        <end position="130"/>
    </location>
</feature>
<keyword evidence="1" id="KW-0812">Transmembrane</keyword>
<evidence type="ECO:0000256" key="1">
    <source>
        <dbReference type="SAM" id="Phobius"/>
    </source>
</evidence>
<accession>A0ABY6CPQ1</accession>
<feature type="transmembrane region" description="Helical" evidence="1">
    <location>
        <begin position="156"/>
        <end position="174"/>
    </location>
</feature>
<evidence type="ECO:0000313" key="2">
    <source>
        <dbReference type="EMBL" id="UXP32499.1"/>
    </source>
</evidence>
<evidence type="ECO:0000313" key="3">
    <source>
        <dbReference type="Proteomes" id="UP001065174"/>
    </source>
</evidence>
<organism evidence="2 3">
    <name type="scientific">Reichenbachiella agarivorans</name>
    <dbReference type="NCBI Taxonomy" id="2979464"/>
    <lineage>
        <taxon>Bacteria</taxon>
        <taxon>Pseudomonadati</taxon>
        <taxon>Bacteroidota</taxon>
        <taxon>Cytophagia</taxon>
        <taxon>Cytophagales</taxon>
        <taxon>Reichenbachiellaceae</taxon>
        <taxon>Reichenbachiella</taxon>
    </lineage>
</organism>
<feature type="transmembrane region" description="Helical" evidence="1">
    <location>
        <begin position="252"/>
        <end position="270"/>
    </location>
</feature>
<keyword evidence="1" id="KW-0472">Membrane</keyword>
<keyword evidence="3" id="KW-1185">Reference proteome</keyword>
<proteinExistence type="predicted"/>
<feature type="transmembrane region" description="Helical" evidence="1">
    <location>
        <begin position="79"/>
        <end position="98"/>
    </location>
</feature>
<feature type="transmembrane region" description="Helical" evidence="1">
    <location>
        <begin position="180"/>
        <end position="199"/>
    </location>
</feature>
<keyword evidence="1" id="KW-1133">Transmembrane helix</keyword>
<gene>
    <name evidence="2" type="ORF">N6H18_00725</name>
</gene>